<dbReference type="RefSeq" id="WP_144975311.1">
    <property type="nucleotide sequence ID" value="NZ_CP036289.1"/>
</dbReference>
<organism evidence="2 3">
    <name type="scientific">Bremerella volcania</name>
    <dbReference type="NCBI Taxonomy" id="2527984"/>
    <lineage>
        <taxon>Bacteria</taxon>
        <taxon>Pseudomonadati</taxon>
        <taxon>Planctomycetota</taxon>
        <taxon>Planctomycetia</taxon>
        <taxon>Pirellulales</taxon>
        <taxon>Pirellulaceae</taxon>
        <taxon>Bremerella</taxon>
    </lineage>
</organism>
<dbReference type="OrthoDB" id="3831186at2"/>
<dbReference type="EMBL" id="CP036289">
    <property type="protein sequence ID" value="QDU76864.1"/>
    <property type="molecule type" value="Genomic_DNA"/>
</dbReference>
<dbReference type="SUPFAM" id="SSF47413">
    <property type="entry name" value="lambda repressor-like DNA-binding domains"/>
    <property type="match status" value="1"/>
</dbReference>
<dbReference type="Pfam" id="PF01381">
    <property type="entry name" value="HTH_3"/>
    <property type="match status" value="1"/>
</dbReference>
<evidence type="ECO:0000259" key="1">
    <source>
        <dbReference type="PROSITE" id="PS50943"/>
    </source>
</evidence>
<evidence type="ECO:0000313" key="2">
    <source>
        <dbReference type="EMBL" id="QDU76864.1"/>
    </source>
</evidence>
<dbReference type="KEGG" id="bvo:Pan97_39210"/>
<feature type="domain" description="HTH cro/C1-type" evidence="1">
    <location>
        <begin position="34"/>
        <end position="78"/>
    </location>
</feature>
<proteinExistence type="predicted"/>
<dbReference type="GO" id="GO:0003677">
    <property type="term" value="F:DNA binding"/>
    <property type="evidence" value="ECO:0007669"/>
    <property type="project" value="InterPro"/>
</dbReference>
<dbReference type="AlphaFoldDB" id="A0A518CCE1"/>
<dbReference type="InterPro" id="IPR001387">
    <property type="entry name" value="Cro/C1-type_HTH"/>
</dbReference>
<dbReference type="Proteomes" id="UP000318626">
    <property type="component" value="Chromosome"/>
</dbReference>
<dbReference type="PROSITE" id="PS50943">
    <property type="entry name" value="HTH_CROC1"/>
    <property type="match status" value="1"/>
</dbReference>
<protein>
    <recommendedName>
        <fullName evidence="1">HTH cro/C1-type domain-containing protein</fullName>
    </recommendedName>
</protein>
<dbReference type="Gene3D" id="1.10.260.40">
    <property type="entry name" value="lambda repressor-like DNA-binding domains"/>
    <property type="match status" value="1"/>
</dbReference>
<sequence length="261" mass="29230">MRQVARLEISDVTSQLSESAQRVQWLLKKVWHGSQSRMAEETGISQSAISNVVTGRQQPGRKMLERLSSSALVNSTWLVTGHGDPLISAGGEAGRRAAYIARQLFEGLPDDHGDSLGHMLEVPLPYYRPSRYWIQIDGDCPLLIYDNLRLAEGDHVLFDPDKKSWPKNLAGHPCVISESGRLTLGCVARSTTTRVWLVQSRKKPLSEFKKVDGKHERDLIFYDEEPPEGEVETEESYSLKVLVAIGVFRMGTFDHKEVSGN</sequence>
<gene>
    <name evidence="2" type="ORF">Pan97_39210</name>
</gene>
<evidence type="ECO:0000313" key="3">
    <source>
        <dbReference type="Proteomes" id="UP000318626"/>
    </source>
</evidence>
<reference evidence="3" key="1">
    <citation type="submission" date="2019-02" db="EMBL/GenBank/DDBJ databases">
        <title>Deep-cultivation of Planctomycetes and their phenomic and genomic characterization uncovers novel biology.</title>
        <authorList>
            <person name="Wiegand S."/>
            <person name="Jogler M."/>
            <person name="Boedeker C."/>
            <person name="Pinto D."/>
            <person name="Vollmers J."/>
            <person name="Rivas-Marin E."/>
            <person name="Kohn T."/>
            <person name="Peeters S.H."/>
            <person name="Heuer A."/>
            <person name="Rast P."/>
            <person name="Oberbeckmann S."/>
            <person name="Bunk B."/>
            <person name="Jeske O."/>
            <person name="Meyerdierks A."/>
            <person name="Storesund J.E."/>
            <person name="Kallscheuer N."/>
            <person name="Luecker S."/>
            <person name="Lage O.M."/>
            <person name="Pohl T."/>
            <person name="Merkel B.J."/>
            <person name="Hornburger P."/>
            <person name="Mueller R.-W."/>
            <person name="Bruemmer F."/>
            <person name="Labrenz M."/>
            <person name="Spormann A.M."/>
            <person name="Op den Camp H."/>
            <person name="Overmann J."/>
            <person name="Amann R."/>
            <person name="Jetten M.S.M."/>
            <person name="Mascher T."/>
            <person name="Medema M.H."/>
            <person name="Devos D.P."/>
            <person name="Kaster A.-K."/>
            <person name="Ovreas L."/>
            <person name="Rohde M."/>
            <person name="Galperin M.Y."/>
            <person name="Jogler C."/>
        </authorList>
    </citation>
    <scope>NUCLEOTIDE SEQUENCE [LARGE SCALE GENOMIC DNA]</scope>
    <source>
        <strain evidence="3">Pan97</strain>
    </source>
</reference>
<dbReference type="CDD" id="cd00093">
    <property type="entry name" value="HTH_XRE"/>
    <property type="match status" value="1"/>
</dbReference>
<accession>A0A518CCE1</accession>
<keyword evidence="3" id="KW-1185">Reference proteome</keyword>
<dbReference type="InterPro" id="IPR010982">
    <property type="entry name" value="Lambda_DNA-bd_dom_sf"/>
</dbReference>
<name>A0A518CCE1_9BACT</name>